<dbReference type="AlphaFoldDB" id="A0AAV0S868"/>
<feature type="compositionally biased region" description="Basic and acidic residues" evidence="1">
    <location>
        <begin position="10"/>
        <end position="19"/>
    </location>
</feature>
<protein>
    <submittedName>
        <fullName evidence="2">Uncharacterized protein</fullName>
    </submittedName>
</protein>
<evidence type="ECO:0000313" key="3">
    <source>
        <dbReference type="Proteomes" id="UP001154282"/>
    </source>
</evidence>
<dbReference type="EMBL" id="CAMGYJ010000011">
    <property type="protein sequence ID" value="CAI0627977.1"/>
    <property type="molecule type" value="Genomic_DNA"/>
</dbReference>
<comment type="caution">
    <text evidence="2">The sequence shown here is derived from an EMBL/GenBank/DDBJ whole genome shotgun (WGS) entry which is preliminary data.</text>
</comment>
<accession>A0AAV0S868</accession>
<reference evidence="2" key="1">
    <citation type="submission" date="2022-08" db="EMBL/GenBank/DDBJ databases">
        <authorList>
            <person name="Gutierrez-Valencia J."/>
        </authorList>
    </citation>
    <scope>NUCLEOTIDE SEQUENCE</scope>
</reference>
<feature type="region of interest" description="Disordered" evidence="1">
    <location>
        <begin position="1"/>
        <end position="43"/>
    </location>
</feature>
<dbReference type="Proteomes" id="UP001154282">
    <property type="component" value="Unassembled WGS sequence"/>
</dbReference>
<feature type="non-terminal residue" evidence="2">
    <location>
        <position position="1"/>
    </location>
</feature>
<gene>
    <name evidence="2" type="ORF">LITE_LOCUS51483</name>
</gene>
<proteinExistence type="predicted"/>
<evidence type="ECO:0000313" key="2">
    <source>
        <dbReference type="EMBL" id="CAI0627977.1"/>
    </source>
</evidence>
<organism evidence="2 3">
    <name type="scientific">Linum tenue</name>
    <dbReference type="NCBI Taxonomy" id="586396"/>
    <lineage>
        <taxon>Eukaryota</taxon>
        <taxon>Viridiplantae</taxon>
        <taxon>Streptophyta</taxon>
        <taxon>Embryophyta</taxon>
        <taxon>Tracheophyta</taxon>
        <taxon>Spermatophyta</taxon>
        <taxon>Magnoliopsida</taxon>
        <taxon>eudicotyledons</taxon>
        <taxon>Gunneridae</taxon>
        <taxon>Pentapetalae</taxon>
        <taxon>rosids</taxon>
        <taxon>fabids</taxon>
        <taxon>Malpighiales</taxon>
        <taxon>Linaceae</taxon>
        <taxon>Linum</taxon>
    </lineage>
</organism>
<name>A0AAV0S868_9ROSI</name>
<keyword evidence="3" id="KW-1185">Reference proteome</keyword>
<feature type="region of interest" description="Disordered" evidence="1">
    <location>
        <begin position="115"/>
        <end position="140"/>
    </location>
</feature>
<evidence type="ECO:0000256" key="1">
    <source>
        <dbReference type="SAM" id="MobiDB-lite"/>
    </source>
</evidence>
<sequence>GGESLSLVDVHNRNHETKPHNSVKPARDFTAPPHCRPSPPSAPLLQQWRVSLDPIYSSISNSELPIRRIDRSELKHFISRSDNIGVLFVCRHRSRSPPQSRSLGTQPYQFSCSLSAFSSPPPSSSMKPRPRGKPAVLGKN</sequence>